<organism evidence="8 9">
    <name type="scientific">Nadsonia fulvescens var. elongata DSM 6958</name>
    <dbReference type="NCBI Taxonomy" id="857566"/>
    <lineage>
        <taxon>Eukaryota</taxon>
        <taxon>Fungi</taxon>
        <taxon>Dikarya</taxon>
        <taxon>Ascomycota</taxon>
        <taxon>Saccharomycotina</taxon>
        <taxon>Dipodascomycetes</taxon>
        <taxon>Dipodascales</taxon>
        <taxon>Dipodascales incertae sedis</taxon>
        <taxon>Nadsonia</taxon>
    </lineage>
</organism>
<gene>
    <name evidence="8" type="ORF">NADFUDRAFT_41803</name>
</gene>
<keyword evidence="7" id="KW-0496">Mitochondrion</keyword>
<accession>A0A1E3PKU3</accession>
<name>A0A1E3PKU3_9ASCO</name>
<dbReference type="Pfam" id="PF12921">
    <property type="entry name" value="ATP13"/>
    <property type="match status" value="1"/>
</dbReference>
<dbReference type="InterPro" id="IPR024319">
    <property type="entry name" value="ATPase_expression_mit"/>
</dbReference>
<reference evidence="8 9" key="1">
    <citation type="journal article" date="2016" name="Proc. Natl. Acad. Sci. U.S.A.">
        <title>Comparative genomics of biotechnologically important yeasts.</title>
        <authorList>
            <person name="Riley R."/>
            <person name="Haridas S."/>
            <person name="Wolfe K.H."/>
            <person name="Lopes M.R."/>
            <person name="Hittinger C.T."/>
            <person name="Goeker M."/>
            <person name="Salamov A.A."/>
            <person name="Wisecaver J.H."/>
            <person name="Long T.M."/>
            <person name="Calvey C.H."/>
            <person name="Aerts A.L."/>
            <person name="Barry K.W."/>
            <person name="Choi C."/>
            <person name="Clum A."/>
            <person name="Coughlan A.Y."/>
            <person name="Deshpande S."/>
            <person name="Douglass A.P."/>
            <person name="Hanson S.J."/>
            <person name="Klenk H.-P."/>
            <person name="LaButti K.M."/>
            <person name="Lapidus A."/>
            <person name="Lindquist E.A."/>
            <person name="Lipzen A.M."/>
            <person name="Meier-Kolthoff J.P."/>
            <person name="Ohm R.A."/>
            <person name="Otillar R.P."/>
            <person name="Pangilinan J.L."/>
            <person name="Peng Y."/>
            <person name="Rokas A."/>
            <person name="Rosa C.A."/>
            <person name="Scheuner C."/>
            <person name="Sibirny A.A."/>
            <person name="Slot J.C."/>
            <person name="Stielow J.B."/>
            <person name="Sun H."/>
            <person name="Kurtzman C.P."/>
            <person name="Blackwell M."/>
            <person name="Grigoriev I.V."/>
            <person name="Jeffries T.W."/>
        </authorList>
    </citation>
    <scope>NUCLEOTIDE SEQUENCE [LARGE SCALE GENOMIC DNA]</scope>
    <source>
        <strain evidence="8 9">DSM 6958</strain>
    </source>
</reference>
<dbReference type="STRING" id="857566.A0A1E3PKU3"/>
<comment type="similarity">
    <text evidence="3">Belongs to the AEP2 family.</text>
</comment>
<comment type="subunit">
    <text evidence="4">Binds to the 5'UTR of the OLI1 mRNA.</text>
</comment>
<dbReference type="Gene3D" id="1.25.40.10">
    <property type="entry name" value="Tetratricopeptide repeat domain"/>
    <property type="match status" value="1"/>
</dbReference>
<evidence type="ECO:0000256" key="2">
    <source>
        <dbReference type="ARBA" id="ARBA00004173"/>
    </source>
</evidence>
<evidence type="ECO:0000256" key="6">
    <source>
        <dbReference type="ARBA" id="ARBA00022946"/>
    </source>
</evidence>
<comment type="subcellular location">
    <subcellularLocation>
        <location evidence="2">Mitochondrion</location>
    </subcellularLocation>
</comment>
<evidence type="ECO:0000313" key="9">
    <source>
        <dbReference type="Proteomes" id="UP000095009"/>
    </source>
</evidence>
<evidence type="ECO:0000313" key="8">
    <source>
        <dbReference type="EMBL" id="ODQ65814.1"/>
    </source>
</evidence>
<keyword evidence="9" id="KW-1185">Reference proteome</keyword>
<dbReference type="AlphaFoldDB" id="A0A1E3PKU3"/>
<comment type="function">
    <text evidence="1">Required for translation of the mitochondrial OLI1 transcript coding for the mitochondrial ATP synthase subunit 9.</text>
</comment>
<dbReference type="EMBL" id="KV454409">
    <property type="protein sequence ID" value="ODQ65814.1"/>
    <property type="molecule type" value="Genomic_DNA"/>
</dbReference>
<evidence type="ECO:0000256" key="5">
    <source>
        <dbReference type="ARBA" id="ARBA00019258"/>
    </source>
</evidence>
<dbReference type="InterPro" id="IPR011990">
    <property type="entry name" value="TPR-like_helical_dom_sf"/>
</dbReference>
<evidence type="ECO:0000256" key="7">
    <source>
        <dbReference type="ARBA" id="ARBA00023128"/>
    </source>
</evidence>
<sequence>MSHAFKSRSNVSRLGFAMRLGYPSNICSLRSYTTEKNGINQLLQSDTSSHSRISSKSSYSNSIVNSFLKKSAFTPSLGSPFDVADLFYVDPNQIESFKLKEFVQPEESYEYIDSITNGEDNILLSWDHFKTIARRLGPKAFDHTQYFLMLEKIKQDIDVNKLAGKAGTMNPKYLEISRSVHELMVKADYNLDSCDYRELILIESKFGKSKEVEKLWLLLNEEKIAKDSTLYDAYILASCHGRPALWNIAKYLPKTDQTKIINPTVYHEPNCFEDPLSLVSAMADEGVLPTVETYNALVTSIGKSGDLKTVKAIIKTIWAIEIDKPVDRRKLITRSSVNYPNHMTLTAIIHTFGYNDRVAEGLRFIEKFSEAYHINLFYFSTGPIWEALLRWSYHTTTPKGNTPVEAIESIWSLLRQQRKLQPSGSSSALHTNVRQTVNMYKYLVLSKRDNEDYQGMLGLIPQIINGIKNPKDCDFLVGKVMLMSIKGFAQFGEMEKCDEILSKYSNYSVEATRLAKNYLVSIQNNELDFSDFRMGKGIENPNAEQVSEDGFFSTNM</sequence>
<evidence type="ECO:0000256" key="4">
    <source>
        <dbReference type="ARBA" id="ARBA00011657"/>
    </source>
</evidence>
<keyword evidence="6" id="KW-0809">Transit peptide</keyword>
<protein>
    <recommendedName>
        <fullName evidence="5">ATPase expression protein 2, mitochondrial</fullName>
    </recommendedName>
</protein>
<dbReference type="Proteomes" id="UP000095009">
    <property type="component" value="Unassembled WGS sequence"/>
</dbReference>
<evidence type="ECO:0000256" key="3">
    <source>
        <dbReference type="ARBA" id="ARBA00009790"/>
    </source>
</evidence>
<proteinExistence type="inferred from homology"/>
<dbReference type="OrthoDB" id="185373at2759"/>
<dbReference type="GO" id="GO:0005739">
    <property type="term" value="C:mitochondrion"/>
    <property type="evidence" value="ECO:0007669"/>
    <property type="project" value="UniProtKB-SubCell"/>
</dbReference>
<evidence type="ECO:0000256" key="1">
    <source>
        <dbReference type="ARBA" id="ARBA00002412"/>
    </source>
</evidence>